<dbReference type="EMBL" id="CAFBPS010000249">
    <property type="protein sequence ID" value="CAB5038379.1"/>
    <property type="molecule type" value="Genomic_DNA"/>
</dbReference>
<proteinExistence type="predicted"/>
<name>A0A6J7SB96_9ZZZZ</name>
<dbReference type="EMBL" id="CAFAAL010000223">
    <property type="protein sequence ID" value="CAB4819374.1"/>
    <property type="molecule type" value="Genomic_DNA"/>
</dbReference>
<reference evidence="2" key="1">
    <citation type="submission" date="2020-05" db="EMBL/GenBank/DDBJ databases">
        <authorList>
            <person name="Chiriac C."/>
            <person name="Salcher M."/>
            <person name="Ghai R."/>
            <person name="Kavagutti S V."/>
        </authorList>
    </citation>
    <scope>NUCLEOTIDE SEQUENCE</scope>
</reference>
<gene>
    <name evidence="1" type="ORF">UFOPK3004_01748</name>
    <name evidence="2" type="ORF">UFOPK4134_01899</name>
</gene>
<evidence type="ECO:0000313" key="2">
    <source>
        <dbReference type="EMBL" id="CAB5038379.1"/>
    </source>
</evidence>
<sequence length="110" mass="12634">MNQVFRVTVRGQFTNLSDEARRYLVKAQAEHDLFVSAYTPEGTLSYDERILFFNMRYEVHADSEEKALASSFLEAETFLQTMGFAHKQLKANAVDVSQIWNSPNEVAHDN</sequence>
<dbReference type="AlphaFoldDB" id="A0A6J7SB96"/>
<dbReference type="InterPro" id="IPR045778">
    <property type="entry name" value="DUF6204"/>
</dbReference>
<organism evidence="2">
    <name type="scientific">freshwater metagenome</name>
    <dbReference type="NCBI Taxonomy" id="449393"/>
    <lineage>
        <taxon>unclassified sequences</taxon>
        <taxon>metagenomes</taxon>
        <taxon>ecological metagenomes</taxon>
    </lineage>
</organism>
<protein>
    <submittedName>
        <fullName evidence="2">Unannotated protein</fullName>
    </submittedName>
</protein>
<dbReference type="Pfam" id="PF19707">
    <property type="entry name" value="DUF6204"/>
    <property type="match status" value="1"/>
</dbReference>
<evidence type="ECO:0000313" key="1">
    <source>
        <dbReference type="EMBL" id="CAB4819374.1"/>
    </source>
</evidence>
<accession>A0A6J7SB96</accession>